<feature type="transmembrane region" description="Helical" evidence="7">
    <location>
        <begin position="21"/>
        <end position="43"/>
    </location>
</feature>
<dbReference type="OrthoDB" id="99551at2"/>
<name>Q1IKJ0_KORVE</name>
<dbReference type="GO" id="GO:0022857">
    <property type="term" value="F:transmembrane transporter activity"/>
    <property type="evidence" value="ECO:0007669"/>
    <property type="project" value="TreeGrafter"/>
</dbReference>
<organism evidence="10 11">
    <name type="scientific">Koribacter versatilis (strain Ellin345)</name>
    <dbReference type="NCBI Taxonomy" id="204669"/>
    <lineage>
        <taxon>Bacteria</taxon>
        <taxon>Pseudomonadati</taxon>
        <taxon>Acidobacteriota</taxon>
        <taxon>Terriglobia</taxon>
        <taxon>Terriglobales</taxon>
        <taxon>Candidatus Korobacteraceae</taxon>
        <taxon>Candidatus Korobacter</taxon>
    </lineage>
</organism>
<gene>
    <name evidence="10" type="ordered locus">Acid345_3609</name>
</gene>
<feature type="transmembrane region" description="Helical" evidence="7">
    <location>
        <begin position="402"/>
        <end position="424"/>
    </location>
</feature>
<accession>Q1IKJ0</accession>
<dbReference type="InterPro" id="IPR017800">
    <property type="entry name" value="ADOP"/>
</dbReference>
<dbReference type="Pfam" id="PF02687">
    <property type="entry name" value="FtsX"/>
    <property type="match status" value="2"/>
</dbReference>
<feature type="transmembrane region" description="Helical" evidence="7">
    <location>
        <begin position="777"/>
        <end position="801"/>
    </location>
</feature>
<feature type="transmembrane region" description="Helical" evidence="7">
    <location>
        <begin position="813"/>
        <end position="834"/>
    </location>
</feature>
<protein>
    <submittedName>
        <fullName evidence="10">ABC efflux pump, inner membrane subunit</fullName>
    </submittedName>
</protein>
<keyword evidence="3 7" id="KW-0812">Transmembrane</keyword>
<feature type="transmembrane region" description="Helical" evidence="7">
    <location>
        <begin position="726"/>
        <end position="751"/>
    </location>
</feature>
<dbReference type="EnsemblBacteria" id="ABF42610">
    <property type="protein sequence ID" value="ABF42610"/>
    <property type="gene ID" value="Acid345_3609"/>
</dbReference>
<dbReference type="HOGENOM" id="CLU_009433_0_0_0"/>
<feature type="domain" description="MacB-like periplasmic core" evidence="9">
    <location>
        <begin position="22"/>
        <end position="256"/>
    </location>
</feature>
<evidence type="ECO:0000313" key="10">
    <source>
        <dbReference type="EMBL" id="ABF42610.1"/>
    </source>
</evidence>
<reference evidence="10 11" key="1">
    <citation type="journal article" date="2009" name="Appl. Environ. Microbiol.">
        <title>Three genomes from the phylum Acidobacteria provide insight into the lifestyles of these microorganisms in soils.</title>
        <authorList>
            <person name="Ward N.L."/>
            <person name="Challacombe J.F."/>
            <person name="Janssen P.H."/>
            <person name="Henrissat B."/>
            <person name="Coutinho P.M."/>
            <person name="Wu M."/>
            <person name="Xie G."/>
            <person name="Haft D.H."/>
            <person name="Sait M."/>
            <person name="Badger J."/>
            <person name="Barabote R.D."/>
            <person name="Bradley B."/>
            <person name="Brettin T.S."/>
            <person name="Brinkac L.M."/>
            <person name="Bruce D."/>
            <person name="Creasy T."/>
            <person name="Daugherty S.C."/>
            <person name="Davidsen T.M."/>
            <person name="DeBoy R.T."/>
            <person name="Detter J.C."/>
            <person name="Dodson R.J."/>
            <person name="Durkin A.S."/>
            <person name="Ganapathy A."/>
            <person name="Gwinn-Giglio M."/>
            <person name="Han C.S."/>
            <person name="Khouri H."/>
            <person name="Kiss H."/>
            <person name="Kothari S.P."/>
            <person name="Madupu R."/>
            <person name="Nelson K.E."/>
            <person name="Nelson W.C."/>
            <person name="Paulsen I."/>
            <person name="Penn K."/>
            <person name="Ren Q."/>
            <person name="Rosovitz M.J."/>
            <person name="Selengut J.D."/>
            <person name="Shrivastava S."/>
            <person name="Sullivan S.A."/>
            <person name="Tapia R."/>
            <person name="Thompson L.S."/>
            <person name="Watkins K.L."/>
            <person name="Yang Q."/>
            <person name="Yu C."/>
            <person name="Zafar N."/>
            <person name="Zhou L."/>
            <person name="Kuske C.R."/>
        </authorList>
    </citation>
    <scope>NUCLEOTIDE SEQUENCE [LARGE SCALE GENOMIC DNA]</scope>
    <source>
        <strain evidence="10 11">Ellin345</strain>
    </source>
</reference>
<dbReference type="GO" id="GO:0005886">
    <property type="term" value="C:plasma membrane"/>
    <property type="evidence" value="ECO:0007669"/>
    <property type="project" value="UniProtKB-SubCell"/>
</dbReference>
<evidence type="ECO:0000256" key="3">
    <source>
        <dbReference type="ARBA" id="ARBA00022692"/>
    </source>
</evidence>
<dbReference type="RefSeq" id="WP_011524409.1">
    <property type="nucleotide sequence ID" value="NC_008009.1"/>
</dbReference>
<dbReference type="STRING" id="204669.Acid345_3609"/>
<keyword evidence="5 7" id="KW-0472">Membrane</keyword>
<keyword evidence="4 7" id="KW-1133">Transmembrane helix</keyword>
<dbReference type="Pfam" id="PF12704">
    <property type="entry name" value="MacB_PCD"/>
    <property type="match status" value="2"/>
</dbReference>
<feature type="transmembrane region" description="Helical" evidence="7">
    <location>
        <begin position="307"/>
        <end position="328"/>
    </location>
</feature>
<evidence type="ECO:0000256" key="7">
    <source>
        <dbReference type="SAM" id="Phobius"/>
    </source>
</evidence>
<dbReference type="NCBIfam" id="TIGR03434">
    <property type="entry name" value="ADOP"/>
    <property type="match status" value="1"/>
</dbReference>
<dbReference type="InterPro" id="IPR050250">
    <property type="entry name" value="Macrolide_Exporter_MacB"/>
</dbReference>
<keyword evidence="11" id="KW-1185">Reference proteome</keyword>
<evidence type="ECO:0000256" key="5">
    <source>
        <dbReference type="ARBA" id="ARBA00023136"/>
    </source>
</evidence>
<dbReference type="EMBL" id="CP000360">
    <property type="protein sequence ID" value="ABF42610.1"/>
    <property type="molecule type" value="Genomic_DNA"/>
</dbReference>
<evidence type="ECO:0000256" key="2">
    <source>
        <dbReference type="ARBA" id="ARBA00022475"/>
    </source>
</evidence>
<dbReference type="PANTHER" id="PTHR30572:SF4">
    <property type="entry name" value="ABC TRANSPORTER PERMEASE YTRF"/>
    <property type="match status" value="1"/>
</dbReference>
<evidence type="ECO:0000256" key="6">
    <source>
        <dbReference type="ARBA" id="ARBA00038076"/>
    </source>
</evidence>
<dbReference type="InterPro" id="IPR025857">
    <property type="entry name" value="MacB_PCD"/>
</dbReference>
<comment type="subcellular location">
    <subcellularLocation>
        <location evidence="1">Cell membrane</location>
        <topology evidence="1">Multi-pass membrane protein</topology>
    </subcellularLocation>
</comment>
<evidence type="ECO:0000259" key="8">
    <source>
        <dbReference type="Pfam" id="PF02687"/>
    </source>
</evidence>
<feature type="transmembrane region" description="Helical" evidence="7">
    <location>
        <begin position="451"/>
        <end position="470"/>
    </location>
</feature>
<dbReference type="eggNOG" id="COG0577">
    <property type="taxonomic scope" value="Bacteria"/>
</dbReference>
<feature type="transmembrane region" description="Helical" evidence="7">
    <location>
        <begin position="359"/>
        <end position="382"/>
    </location>
</feature>
<comment type="similarity">
    <text evidence="6">Belongs to the ABC-4 integral membrane protein family.</text>
</comment>
<evidence type="ECO:0000256" key="4">
    <source>
        <dbReference type="ARBA" id="ARBA00022989"/>
    </source>
</evidence>
<evidence type="ECO:0000313" key="11">
    <source>
        <dbReference type="Proteomes" id="UP000002432"/>
    </source>
</evidence>
<dbReference type="AlphaFoldDB" id="Q1IKJ0"/>
<dbReference type="PANTHER" id="PTHR30572">
    <property type="entry name" value="MEMBRANE COMPONENT OF TRANSPORTER-RELATED"/>
    <property type="match status" value="1"/>
</dbReference>
<dbReference type="Proteomes" id="UP000002432">
    <property type="component" value="Chromosome"/>
</dbReference>
<evidence type="ECO:0000256" key="1">
    <source>
        <dbReference type="ARBA" id="ARBA00004651"/>
    </source>
</evidence>
<sequence length="849" mass="92148">MSTLAQDIRYALRQMRLSPGFTVTAILTLAIGIGATTAIFTLINEIMLKSLPVAEPAQLYRIGDTNECCNEGWEDDDWSLFSHQLVRRFAEATPEFEEVTAFQASPETEGVRSSVKDQVARPMKMEFIDGHYFHVLGINPFAGRVIQLSDDQRGVAPVAVMNYATWQQTYGSDPSLIGSTFVIEGHPVTLVGIAPPGFYGDTLRSRPPDFWFPIQQELLIDGPDGRIKDEQQQWLYAIGRLKPGASVQGLDARLTTVLQHWLSDEDPIPAVFRTMALTTVPHKFIKMSPAGSGIASMKSNYSTNLRILLLVCLTVLLIACANIANLLLARSTARRGHTAMRMALGATRTRLIRQQLTEAVTLAVCGGLLGTLVAFGGARLMLALAFPQAKASPISATPSWPVLGFAFALSLLTGIIFGVVPAWFSSHSDPAEALRGANRSTKDHATLPQKLLVIAQAAMSLGLLACAGLLTQSLLNLQRQDFGFVPENRVIVSMNPPSPTHTVPQLTSLYRSLQDRLSQIPGVQGVSFALYSPMEGNNWGELVAVEGRGEPKANMEDAASWDRVSSNYLPTIGQQILRGRNFQSSDSGGHPVAIINEAFAKTFFPGEDPMGKHFGMDAAKFASMYEIVGIARNAKYGDPSEPARPFFYVSLEQSEHADDPLMQMMVVRSHFMQSIQLLVGGNVENIEPQIRRAVAEIDPTITLISVQTMHEQVASNFNQERMVANLAGIFGGIALLLAAIGLYGMTAYSVVRRTAEIGVRMALGANRLNIVQMVLRGAFVQVAIGLVLGIPLAMFAGHFMASKLFQVRAYDPLVLGGSIVALALCAAIASILPARRAASTEPMKALRTE</sequence>
<dbReference type="InterPro" id="IPR003838">
    <property type="entry name" value="ABC3_permease_C"/>
</dbReference>
<feature type="domain" description="ABC3 transporter permease C-terminal" evidence="8">
    <location>
        <begin position="312"/>
        <end position="429"/>
    </location>
</feature>
<proteinExistence type="inferred from homology"/>
<dbReference type="KEGG" id="aba:Acid345_3609"/>
<evidence type="ECO:0000259" key="9">
    <source>
        <dbReference type="Pfam" id="PF12704"/>
    </source>
</evidence>
<feature type="domain" description="MacB-like periplasmic core" evidence="9">
    <location>
        <begin position="462"/>
        <end position="655"/>
    </location>
</feature>
<feature type="domain" description="ABC3 transporter permease C-terminal" evidence="8">
    <location>
        <begin position="729"/>
        <end position="842"/>
    </location>
</feature>
<keyword evidence="2" id="KW-1003">Cell membrane</keyword>